<evidence type="ECO:0000256" key="6">
    <source>
        <dbReference type="SAM" id="MobiDB-lite"/>
    </source>
</evidence>
<sequence length="576" mass="65902">MITELNDGASTSTGQSGWSRGDVEGLYEDIMGPLRESTVDQSAMVGGHAGECYHFSGGSEHEPSLRLRTIKEKLPEDYIALADNVNEMVGHFIRGLRSKSFSSTRRYISDVVVTSSAEHGRRVLDFLNQCASTYPGRLLLWVNEGDHIHVVHDCPYSAGQCRCKFSKTEDFKKGLRKPLRKSKFITELDDTDWANVFLYFIVSKWKSERAVWIDGALRRLPDTGEGVRWTALCEQSRLLLEQQAARDGCDGIEEVTDLEGHQQRVLRGVYQPRRKRSKFQTFAEEAKVLFSKLNCIPVRDARIIIDRKHPMYFELHDPKNEKLYTAAISLYVRDINEMSLNDFYLQTLENTCVYQAGNIDPFVFYHNMEDSVHFLNELILFQCNGSEEGVKELLMNIVAWFNRLGWYMPTINMNGEKEYQLNPKVNTVCIIGNHNCGKNYFWDAVCCLGLNVGFLGRVNNKTNKFALQDCVHKRIVIGNEISLEDGAKEDMKKLCEGCPFNVSVKHQSDGIVARTPVCLISNNCIPIACDAHFVDVRMKVFYWRPCSYLAKSRKKPYPPAVFELMKMYGVDWNKVY</sequence>
<protein>
    <submittedName>
        <fullName evidence="8">Nonstructural protein 1</fullName>
    </submittedName>
</protein>
<dbReference type="Gene3D" id="3.40.50.300">
    <property type="entry name" value="P-loop containing nucleotide triphosphate hydrolases"/>
    <property type="match status" value="1"/>
</dbReference>
<feature type="compositionally biased region" description="Polar residues" evidence="6">
    <location>
        <begin position="8"/>
        <end position="18"/>
    </location>
</feature>
<dbReference type="GO" id="GO:0006260">
    <property type="term" value="P:DNA replication"/>
    <property type="evidence" value="ECO:0007669"/>
    <property type="project" value="UniProtKB-KW"/>
</dbReference>
<feature type="domain" description="Parvovirus non-structural protein 1 helicase" evidence="7">
    <location>
        <begin position="424"/>
        <end position="526"/>
    </location>
</feature>
<proteinExistence type="predicted"/>
<evidence type="ECO:0000313" key="8">
    <source>
        <dbReference type="EMBL" id="ARV85915.1"/>
    </source>
</evidence>
<dbReference type="InterPro" id="IPR001257">
    <property type="entry name" value="Parvovirus_NS1_helicase"/>
</dbReference>
<dbReference type="EMBL" id="KX145610">
    <property type="protein sequence ID" value="ARV85915.1"/>
    <property type="molecule type" value="Genomic_DNA"/>
</dbReference>
<evidence type="ECO:0000259" key="7">
    <source>
        <dbReference type="Pfam" id="PF01057"/>
    </source>
</evidence>
<reference evidence="8" key="1">
    <citation type="submission" date="2016-04" db="EMBL/GenBank/DDBJ databases">
        <title>Investigation of virus gene expression using insect transcriptome data.</title>
        <authorList>
            <consortium name="The 1KITE consortium"/>
            <person name="Zhou C."/>
            <person name="Liu S."/>
            <person name="Song W."/>
            <person name="Meng G."/>
            <person name="Yang C."/>
            <person name="Ma J."/>
            <person name="Wang L."/>
            <person name="Gao S."/>
            <person name="Zhao Y."/>
            <person name="Wang H."/>
            <person name="Zhou X."/>
        </authorList>
    </citation>
    <scope>NUCLEOTIDE SEQUENCE</scope>
    <source>
        <strain evidence="8">AdDNV_1KITE</strain>
    </source>
</reference>
<evidence type="ECO:0000256" key="1">
    <source>
        <dbReference type="ARBA" id="ARBA00004147"/>
    </source>
</evidence>
<evidence type="ECO:0000256" key="2">
    <source>
        <dbReference type="ARBA" id="ARBA00022562"/>
    </source>
</evidence>
<keyword evidence="4" id="KW-0547">Nucleotide-binding</keyword>
<organism evidence="8">
    <name type="scientific">Acheta domestica densovirus</name>
    <dbReference type="NCBI Taxonomy" id="185639"/>
    <lineage>
        <taxon>Viruses</taxon>
        <taxon>Monodnaviria</taxon>
        <taxon>Shotokuvirae</taxon>
        <taxon>Cossaviricota</taxon>
        <taxon>Quintoviricetes</taxon>
        <taxon>Piccovirales</taxon>
        <taxon>Parvoviridae</taxon>
        <taxon>Densovirinae</taxon>
        <taxon>Scindoambidensovirus</taxon>
        <taxon>Scindoambidensovirus orthopteran1</taxon>
    </lineage>
</organism>
<evidence type="ECO:0000256" key="4">
    <source>
        <dbReference type="ARBA" id="ARBA00022741"/>
    </source>
</evidence>
<evidence type="ECO:0000256" key="5">
    <source>
        <dbReference type="ARBA" id="ARBA00022840"/>
    </source>
</evidence>
<feature type="region of interest" description="Disordered" evidence="6">
    <location>
        <begin position="1"/>
        <end position="21"/>
    </location>
</feature>
<keyword evidence="2" id="KW-1048">Host nucleus</keyword>
<dbReference type="Pfam" id="PF01057">
    <property type="entry name" value="Parvo_NS1"/>
    <property type="match status" value="1"/>
</dbReference>
<dbReference type="GO" id="GO:0005524">
    <property type="term" value="F:ATP binding"/>
    <property type="evidence" value="ECO:0007669"/>
    <property type="project" value="UniProtKB-KW"/>
</dbReference>
<dbReference type="GO" id="GO:0019079">
    <property type="term" value="P:viral genome replication"/>
    <property type="evidence" value="ECO:0007669"/>
    <property type="project" value="InterPro"/>
</dbReference>
<dbReference type="SUPFAM" id="SSF52540">
    <property type="entry name" value="P-loop containing nucleoside triphosphate hydrolases"/>
    <property type="match status" value="1"/>
</dbReference>
<evidence type="ECO:0000256" key="3">
    <source>
        <dbReference type="ARBA" id="ARBA00022705"/>
    </source>
</evidence>
<dbReference type="GO" id="GO:0042025">
    <property type="term" value="C:host cell nucleus"/>
    <property type="evidence" value="ECO:0007669"/>
    <property type="project" value="UniProtKB-SubCell"/>
</dbReference>
<keyword evidence="3" id="KW-0235">DNA replication</keyword>
<comment type="subcellular location">
    <subcellularLocation>
        <location evidence="1">Host nucleus</location>
    </subcellularLocation>
</comment>
<dbReference type="InterPro" id="IPR027417">
    <property type="entry name" value="P-loop_NTPase"/>
</dbReference>
<name>A0A218L3P7_9VIRU</name>
<accession>A0A218L3P7</accession>
<keyword evidence="5" id="KW-0067">ATP-binding</keyword>